<dbReference type="InterPro" id="IPR056209">
    <property type="entry name" value="SU10_adaptor"/>
</dbReference>
<reference evidence="1" key="1">
    <citation type="journal article" date="2015" name="Nature">
        <title>Complex archaea that bridge the gap between prokaryotes and eukaryotes.</title>
        <authorList>
            <person name="Spang A."/>
            <person name="Saw J.H."/>
            <person name="Jorgensen S.L."/>
            <person name="Zaremba-Niedzwiedzka K."/>
            <person name="Martijn J."/>
            <person name="Lind A.E."/>
            <person name="van Eijk R."/>
            <person name="Schleper C."/>
            <person name="Guy L."/>
            <person name="Ettema T.J."/>
        </authorList>
    </citation>
    <scope>NUCLEOTIDE SEQUENCE</scope>
</reference>
<evidence type="ECO:0000313" key="1">
    <source>
        <dbReference type="EMBL" id="KKN79013.1"/>
    </source>
</evidence>
<comment type="caution">
    <text evidence="1">The sequence shown here is derived from an EMBL/GenBank/DDBJ whole genome shotgun (WGS) entry which is preliminary data.</text>
</comment>
<organism evidence="1">
    <name type="scientific">marine sediment metagenome</name>
    <dbReference type="NCBI Taxonomy" id="412755"/>
    <lineage>
        <taxon>unclassified sequences</taxon>
        <taxon>metagenomes</taxon>
        <taxon>ecological metagenomes</taxon>
    </lineage>
</organism>
<accession>A0A0F9WKJ8</accession>
<name>A0A0F9WKJ8_9ZZZZ</name>
<gene>
    <name evidence="1" type="ORF">LCGC14_0344890</name>
</gene>
<dbReference type="AlphaFoldDB" id="A0A0F9WKJ8"/>
<proteinExistence type="predicted"/>
<sequence>MARLTASDMVDMVRDCLGGETTETISDIRILRYVNQSYLQVASKVKFDQLSATPITITTSSGTTSYELSASDVSRINDLEDDTNNHKMYPMNEDQYRKFTQGSSSSGTPIYWFIDGVGANNRFNLTLWPTPAGTYTINVYYNKKPTELVTSPTATSTVIPEAWDDSIVSRATSRGWRMLGDLGVAKEWLSFSKENDRDAMAVTHHPSYIITSPGSVIGRALQDV</sequence>
<dbReference type="Pfam" id="PF24175">
    <property type="entry name" value="SU10_adaptor"/>
    <property type="match status" value="1"/>
</dbReference>
<protein>
    <submittedName>
        <fullName evidence="1">Uncharacterized protein</fullName>
    </submittedName>
</protein>
<dbReference type="EMBL" id="LAZR01000254">
    <property type="protein sequence ID" value="KKN79013.1"/>
    <property type="molecule type" value="Genomic_DNA"/>
</dbReference>